<dbReference type="PANTHER" id="PTHR35896:SF3">
    <property type="entry name" value="MAJOR FACILITATOR SUPERFAMILY TRANSPORTER"/>
    <property type="match status" value="1"/>
</dbReference>
<keyword evidence="3" id="KW-1185">Reference proteome</keyword>
<sequence>MESSQDSARTTLCDEEKFKDFSDIDSEDAPSLMQRPSRSSFFRIIVIVLSAIVVSLALVYVTVFSQKKGLKYDQCGTTADEARARGCVFEVTGFTWLPKECQDTETEEEFLQYLVDNNLDIYRDTNYTSTVPIEEVRLGNGPGFFVRQQYHVTHCQFLLRKLHRAQTSGRMIDGQIMPTHHTVHCGEQTLKVIQNPGWREEAIQLSYTKFPYCGKPGGYNVGWDQQHGKPTAWTDS</sequence>
<keyword evidence="1" id="KW-0812">Transmembrane</keyword>
<dbReference type="OrthoDB" id="3501153at2759"/>
<protein>
    <submittedName>
        <fullName evidence="2">Uncharacterized protein</fullName>
    </submittedName>
</protein>
<dbReference type="InterPro" id="IPR053008">
    <property type="entry name" value="Phomopsin_biosynth_assoc"/>
</dbReference>
<evidence type="ECO:0000313" key="2">
    <source>
        <dbReference type="EMBL" id="KAJ4353183.1"/>
    </source>
</evidence>
<gene>
    <name evidence="2" type="ORF">N0V89_004909</name>
</gene>
<proteinExistence type="predicted"/>
<dbReference type="Proteomes" id="UP001140513">
    <property type="component" value="Unassembled WGS sequence"/>
</dbReference>
<comment type="caution">
    <text evidence="2">The sequence shown here is derived from an EMBL/GenBank/DDBJ whole genome shotgun (WGS) entry which is preliminary data.</text>
</comment>
<name>A0A9W9CB93_9PLEO</name>
<evidence type="ECO:0000313" key="3">
    <source>
        <dbReference type="Proteomes" id="UP001140513"/>
    </source>
</evidence>
<accession>A0A9W9CB93</accession>
<dbReference type="PANTHER" id="PTHR35896">
    <property type="entry name" value="IG-LIKE DOMAIN-CONTAINING PROTEIN"/>
    <property type="match status" value="1"/>
</dbReference>
<keyword evidence="1" id="KW-1133">Transmembrane helix</keyword>
<organism evidence="2 3">
    <name type="scientific">Didymosphaeria variabile</name>
    <dbReference type="NCBI Taxonomy" id="1932322"/>
    <lineage>
        <taxon>Eukaryota</taxon>
        <taxon>Fungi</taxon>
        <taxon>Dikarya</taxon>
        <taxon>Ascomycota</taxon>
        <taxon>Pezizomycotina</taxon>
        <taxon>Dothideomycetes</taxon>
        <taxon>Pleosporomycetidae</taxon>
        <taxon>Pleosporales</taxon>
        <taxon>Massarineae</taxon>
        <taxon>Didymosphaeriaceae</taxon>
        <taxon>Didymosphaeria</taxon>
    </lineage>
</organism>
<reference evidence="2" key="1">
    <citation type="submission" date="2022-10" db="EMBL/GenBank/DDBJ databases">
        <title>Tapping the CABI collections for fungal endophytes: first genome assemblies for Collariella, Neodidymelliopsis, Ascochyta clinopodiicola, Didymella pomorum, Didymosphaeria variabile, Neocosmospora piperis and Neocucurbitaria cava.</title>
        <authorList>
            <person name="Hill R."/>
        </authorList>
    </citation>
    <scope>NUCLEOTIDE SEQUENCE</scope>
    <source>
        <strain evidence="2">IMI 356815</strain>
    </source>
</reference>
<keyword evidence="1" id="KW-0472">Membrane</keyword>
<evidence type="ECO:0000256" key="1">
    <source>
        <dbReference type="SAM" id="Phobius"/>
    </source>
</evidence>
<dbReference type="EMBL" id="JAPEUX010000004">
    <property type="protein sequence ID" value="KAJ4353183.1"/>
    <property type="molecule type" value="Genomic_DNA"/>
</dbReference>
<dbReference type="RefSeq" id="XP_056070957.1">
    <property type="nucleotide sequence ID" value="XM_056213690.1"/>
</dbReference>
<feature type="transmembrane region" description="Helical" evidence="1">
    <location>
        <begin position="41"/>
        <end position="63"/>
    </location>
</feature>
<dbReference type="AlphaFoldDB" id="A0A9W9CB93"/>
<dbReference type="GeneID" id="80908439"/>